<accession>A0AA41ZHT8</accession>
<evidence type="ECO:0000313" key="4">
    <source>
        <dbReference type="Proteomes" id="UP001165565"/>
    </source>
</evidence>
<dbReference type="Proteomes" id="UP001165565">
    <property type="component" value="Unassembled WGS sequence"/>
</dbReference>
<evidence type="ECO:0000256" key="1">
    <source>
        <dbReference type="ARBA" id="ARBA00007031"/>
    </source>
</evidence>
<dbReference type="EMBL" id="JANFAV010000010">
    <property type="protein sequence ID" value="MCW6535948.1"/>
    <property type="molecule type" value="Genomic_DNA"/>
</dbReference>
<dbReference type="InterPro" id="IPR041920">
    <property type="entry name" value="ROS/MUCR_sf"/>
</dbReference>
<name>A0AA41ZHT8_9SPHN</name>
<comment type="caution">
    <text evidence="3">The sequence shown here is derived from an EMBL/GenBank/DDBJ whole genome shotgun (WGS) entry which is preliminary data.</text>
</comment>
<dbReference type="GO" id="GO:0008270">
    <property type="term" value="F:zinc ion binding"/>
    <property type="evidence" value="ECO:0007669"/>
    <property type="project" value="InterPro"/>
</dbReference>
<dbReference type="RefSeq" id="WP_265269384.1">
    <property type="nucleotide sequence ID" value="NZ_JANFAV010000010.1"/>
</dbReference>
<dbReference type="GO" id="GO:0003677">
    <property type="term" value="F:DNA binding"/>
    <property type="evidence" value="ECO:0007669"/>
    <property type="project" value="InterPro"/>
</dbReference>
<evidence type="ECO:0000256" key="2">
    <source>
        <dbReference type="SAM" id="MobiDB-lite"/>
    </source>
</evidence>
<evidence type="ECO:0000313" key="3">
    <source>
        <dbReference type="EMBL" id="MCW6535948.1"/>
    </source>
</evidence>
<gene>
    <name evidence="3" type="ORF">NEE01_14280</name>
</gene>
<organism evidence="3 4">
    <name type="scientific">Sphingomonas lycopersici</name>
    <dbReference type="NCBI Taxonomy" id="2951807"/>
    <lineage>
        <taxon>Bacteria</taxon>
        <taxon>Pseudomonadati</taxon>
        <taxon>Pseudomonadota</taxon>
        <taxon>Alphaproteobacteria</taxon>
        <taxon>Sphingomonadales</taxon>
        <taxon>Sphingomonadaceae</taxon>
        <taxon>Sphingomonas</taxon>
    </lineage>
</organism>
<feature type="compositionally biased region" description="Basic residues" evidence="2">
    <location>
        <begin position="230"/>
        <end position="241"/>
    </location>
</feature>
<dbReference type="GO" id="GO:0006355">
    <property type="term" value="P:regulation of DNA-templated transcription"/>
    <property type="evidence" value="ECO:0007669"/>
    <property type="project" value="InterPro"/>
</dbReference>
<keyword evidence="4" id="KW-1185">Reference proteome</keyword>
<dbReference type="Gene3D" id="1.10.10.1550">
    <property type="entry name" value="ROS/MUCR transcriptional regulator protein"/>
    <property type="match status" value="1"/>
</dbReference>
<sequence length="241" mass="25410">MSDEKANVAVNSIELATELTIAWLNNPNVTPSSEDALSFLRSMRGEIEGMANPLETSAADAAPEYVPAVSIRSSVKPDHIVSLIDGKKYKSLKRHLSSRGLTPAEYRQRYGLKPDYPMVAAEYSAARREVAVKLGLGQKNRASRGKAALQPATAPESVVAPAKPGRASAKTKAVAAAPRATRAAKAEKVAAPAQVKPVRAAKPAADKAAAPKRGWWKKSDTAGAEAAPAKRGRPKKASAEV</sequence>
<dbReference type="InterPro" id="IPR008807">
    <property type="entry name" value="ROS_MUCR"/>
</dbReference>
<protein>
    <submittedName>
        <fullName evidence="3">MucR family transcriptional regulator</fullName>
    </submittedName>
</protein>
<dbReference type="AlphaFoldDB" id="A0AA41ZHT8"/>
<proteinExistence type="inferred from homology"/>
<reference evidence="3" key="1">
    <citation type="submission" date="2022-06" db="EMBL/GenBank/DDBJ databases">
        <title>Sphingomonas sp. nov. isolated from rhizosphere soil of tomato.</title>
        <authorList>
            <person name="Dong H."/>
            <person name="Gao R."/>
        </authorList>
    </citation>
    <scope>NUCLEOTIDE SEQUENCE</scope>
    <source>
        <strain evidence="3">MMSM24</strain>
    </source>
</reference>
<feature type="region of interest" description="Disordered" evidence="2">
    <location>
        <begin position="140"/>
        <end position="241"/>
    </location>
</feature>
<dbReference type="Pfam" id="PF05443">
    <property type="entry name" value="ROS_MUCR"/>
    <property type="match status" value="1"/>
</dbReference>
<comment type="similarity">
    <text evidence="1">Belongs to the ros/MucR family.</text>
</comment>
<feature type="compositionally biased region" description="Low complexity" evidence="2">
    <location>
        <begin position="166"/>
        <end position="213"/>
    </location>
</feature>